<evidence type="ECO:0000313" key="9">
    <source>
        <dbReference type="EMBL" id="MEM5502876.1"/>
    </source>
</evidence>
<feature type="domain" description="Type II secretion system protein GspF" evidence="8">
    <location>
        <begin position="173"/>
        <end position="294"/>
    </location>
</feature>
<dbReference type="Gene3D" id="1.20.81.30">
    <property type="entry name" value="Type II secretion system (T2SS), domain F"/>
    <property type="match status" value="1"/>
</dbReference>
<feature type="coiled-coil region" evidence="6">
    <location>
        <begin position="61"/>
        <end position="88"/>
    </location>
</feature>
<dbReference type="Pfam" id="PF00482">
    <property type="entry name" value="T2SSF"/>
    <property type="match status" value="1"/>
</dbReference>
<proteinExistence type="predicted"/>
<feature type="transmembrane region" description="Helical" evidence="7">
    <location>
        <begin position="278"/>
        <end position="298"/>
    </location>
</feature>
<evidence type="ECO:0000313" key="10">
    <source>
        <dbReference type="Proteomes" id="UP001477870"/>
    </source>
</evidence>
<dbReference type="PANTHER" id="PTHR35007:SF1">
    <property type="entry name" value="PILUS ASSEMBLY PROTEIN"/>
    <property type="match status" value="1"/>
</dbReference>
<feature type="transmembrane region" description="Helical" evidence="7">
    <location>
        <begin position="136"/>
        <end position="154"/>
    </location>
</feature>
<evidence type="ECO:0000256" key="7">
    <source>
        <dbReference type="SAM" id="Phobius"/>
    </source>
</evidence>
<keyword evidence="2" id="KW-1003">Cell membrane</keyword>
<keyword evidence="10" id="KW-1185">Reference proteome</keyword>
<reference evidence="9 10" key="1">
    <citation type="submission" date="2024-03" db="EMBL/GenBank/DDBJ databases">
        <title>Community enrichment and isolation of bacterial strains for fucoidan degradation.</title>
        <authorList>
            <person name="Sichert A."/>
        </authorList>
    </citation>
    <scope>NUCLEOTIDE SEQUENCE [LARGE SCALE GENOMIC DNA]</scope>
    <source>
        <strain evidence="9 10">AS62</strain>
    </source>
</reference>
<evidence type="ECO:0000256" key="1">
    <source>
        <dbReference type="ARBA" id="ARBA00004651"/>
    </source>
</evidence>
<dbReference type="InterPro" id="IPR018076">
    <property type="entry name" value="T2SS_GspF_dom"/>
</dbReference>
<keyword evidence="5 7" id="KW-0472">Membrane</keyword>
<evidence type="ECO:0000256" key="5">
    <source>
        <dbReference type="ARBA" id="ARBA00023136"/>
    </source>
</evidence>
<evidence type="ECO:0000256" key="4">
    <source>
        <dbReference type="ARBA" id="ARBA00022989"/>
    </source>
</evidence>
<dbReference type="PANTHER" id="PTHR35007">
    <property type="entry name" value="INTEGRAL MEMBRANE PROTEIN-RELATED"/>
    <property type="match status" value="1"/>
</dbReference>
<organism evidence="9 10">
    <name type="scientific">Ahrensia kielensis</name>
    <dbReference type="NCBI Taxonomy" id="76980"/>
    <lineage>
        <taxon>Bacteria</taxon>
        <taxon>Pseudomonadati</taxon>
        <taxon>Pseudomonadota</taxon>
        <taxon>Alphaproteobacteria</taxon>
        <taxon>Hyphomicrobiales</taxon>
        <taxon>Ahrensiaceae</taxon>
        <taxon>Ahrensia</taxon>
    </lineage>
</organism>
<comment type="caution">
    <text evidence="9">The sequence shown here is derived from an EMBL/GenBank/DDBJ whole genome shotgun (WGS) entry which is preliminary data.</text>
</comment>
<gene>
    <name evidence="9" type="ORF">WNY59_14885</name>
</gene>
<protein>
    <submittedName>
        <fullName evidence="9">Type II secretion system F family protein</fullName>
    </submittedName>
</protein>
<feature type="transmembrane region" description="Helical" evidence="7">
    <location>
        <begin position="6"/>
        <end position="31"/>
    </location>
</feature>
<sequence length="337" mass="37011">MFGLSSIELAVMALAGLSIGGVMYALMLPSLQAEKVRKRRMSKVKSVKTDTLSKRVEVDRVQEGQKRRKQITESLNDLEERNKAREKNATKPNLKTQILQAGLKLDIRMFYIYSAALGGGSAFAALIFGFPAIYCIGIAFAAGLGLPRWVISFLRKRRIKSFLAEFPNSIDIIVRAIKSGLPLNDGLRLIATEAREPVQTEFRRIIESQQLGMSVPEACLRMYQTMPCSEANFFAIVIQIQSQAGGNLSEALGNLSGVLRSRAQMKAKVAAMSMEAKASAAIIAALPPIVAILVHFSSPEYIGLLFTTDQGFLILGVSAVWMSIGVFVMRQMINFEV</sequence>
<dbReference type="EMBL" id="JBBMQO010000008">
    <property type="protein sequence ID" value="MEM5502876.1"/>
    <property type="molecule type" value="Genomic_DNA"/>
</dbReference>
<evidence type="ECO:0000259" key="8">
    <source>
        <dbReference type="Pfam" id="PF00482"/>
    </source>
</evidence>
<keyword evidence="6" id="KW-0175">Coiled coil</keyword>
<keyword evidence="3 7" id="KW-0812">Transmembrane</keyword>
<accession>A0ABU9T9S0</accession>
<keyword evidence="4 7" id="KW-1133">Transmembrane helix</keyword>
<dbReference type="RefSeq" id="WP_342849131.1">
    <property type="nucleotide sequence ID" value="NZ_JBBMQO010000008.1"/>
</dbReference>
<dbReference type="InterPro" id="IPR042094">
    <property type="entry name" value="T2SS_GspF_sf"/>
</dbReference>
<comment type="subcellular location">
    <subcellularLocation>
        <location evidence="1">Cell membrane</location>
        <topology evidence="1">Multi-pass membrane protein</topology>
    </subcellularLocation>
</comment>
<name>A0ABU9T9S0_9HYPH</name>
<feature type="transmembrane region" description="Helical" evidence="7">
    <location>
        <begin position="110"/>
        <end position="130"/>
    </location>
</feature>
<evidence type="ECO:0000256" key="3">
    <source>
        <dbReference type="ARBA" id="ARBA00022692"/>
    </source>
</evidence>
<dbReference type="Proteomes" id="UP001477870">
    <property type="component" value="Unassembled WGS sequence"/>
</dbReference>
<evidence type="ECO:0000256" key="6">
    <source>
        <dbReference type="SAM" id="Coils"/>
    </source>
</evidence>
<evidence type="ECO:0000256" key="2">
    <source>
        <dbReference type="ARBA" id="ARBA00022475"/>
    </source>
</evidence>
<feature type="transmembrane region" description="Helical" evidence="7">
    <location>
        <begin position="310"/>
        <end position="329"/>
    </location>
</feature>